<dbReference type="Gene3D" id="1.10.10.10">
    <property type="entry name" value="Winged helix-like DNA-binding domain superfamily/Winged helix DNA-binding domain"/>
    <property type="match status" value="1"/>
</dbReference>
<dbReference type="PROSITE" id="PS50949">
    <property type="entry name" value="HTH_GNTR"/>
    <property type="match status" value="1"/>
</dbReference>
<evidence type="ECO:0000256" key="1">
    <source>
        <dbReference type="ARBA" id="ARBA00023015"/>
    </source>
</evidence>
<dbReference type="InterPro" id="IPR008920">
    <property type="entry name" value="TF_FadR/GntR_C"/>
</dbReference>
<dbReference type="Gene3D" id="1.20.120.530">
    <property type="entry name" value="GntR ligand-binding domain-like"/>
    <property type="match status" value="1"/>
</dbReference>
<reference evidence="5 6" key="1">
    <citation type="submission" date="2019-03" db="EMBL/GenBank/DDBJ databases">
        <title>Genomic Encyclopedia of Type Strains, Phase IV (KMG-IV): sequencing the most valuable type-strain genomes for metagenomic binning, comparative biology and taxonomic classification.</title>
        <authorList>
            <person name="Goeker M."/>
        </authorList>
    </citation>
    <scope>NUCLEOTIDE SEQUENCE [LARGE SCALE GENOMIC DNA]</scope>
    <source>
        <strain evidence="5 6">DSM 24591</strain>
    </source>
</reference>
<protein>
    <submittedName>
        <fullName evidence="5">DNA-binding GntR family transcriptional regulator</fullName>
    </submittedName>
</protein>
<dbReference type="SMART" id="SM00345">
    <property type="entry name" value="HTH_GNTR"/>
    <property type="match status" value="1"/>
</dbReference>
<evidence type="ECO:0000259" key="4">
    <source>
        <dbReference type="PROSITE" id="PS50949"/>
    </source>
</evidence>
<name>A0A4R3LNM0_9BURK</name>
<keyword evidence="2 5" id="KW-0238">DNA-binding</keyword>
<dbReference type="SUPFAM" id="SSF48008">
    <property type="entry name" value="GntR ligand-binding domain-like"/>
    <property type="match status" value="1"/>
</dbReference>
<organism evidence="5 6">
    <name type="scientific">Paralcaligenes ureilyticus</name>
    <dbReference type="NCBI Taxonomy" id="627131"/>
    <lineage>
        <taxon>Bacteria</taxon>
        <taxon>Pseudomonadati</taxon>
        <taxon>Pseudomonadota</taxon>
        <taxon>Betaproteobacteria</taxon>
        <taxon>Burkholderiales</taxon>
        <taxon>Alcaligenaceae</taxon>
        <taxon>Paralcaligenes</taxon>
    </lineage>
</organism>
<proteinExistence type="predicted"/>
<evidence type="ECO:0000256" key="3">
    <source>
        <dbReference type="ARBA" id="ARBA00023163"/>
    </source>
</evidence>
<evidence type="ECO:0000313" key="5">
    <source>
        <dbReference type="EMBL" id="TCT01952.1"/>
    </source>
</evidence>
<comment type="caution">
    <text evidence="5">The sequence shown here is derived from an EMBL/GenBank/DDBJ whole genome shotgun (WGS) entry which is preliminary data.</text>
</comment>
<dbReference type="GO" id="GO:0003700">
    <property type="term" value="F:DNA-binding transcription factor activity"/>
    <property type="evidence" value="ECO:0007669"/>
    <property type="project" value="InterPro"/>
</dbReference>
<evidence type="ECO:0000313" key="6">
    <source>
        <dbReference type="Proteomes" id="UP000295525"/>
    </source>
</evidence>
<keyword evidence="3" id="KW-0804">Transcription</keyword>
<accession>A0A4R3LNM0</accession>
<dbReference type="Pfam" id="PF00392">
    <property type="entry name" value="GntR"/>
    <property type="match status" value="1"/>
</dbReference>
<keyword evidence="1" id="KW-0805">Transcription regulation</keyword>
<dbReference type="AlphaFoldDB" id="A0A4R3LNM0"/>
<dbReference type="EMBL" id="SMAJ01000021">
    <property type="protein sequence ID" value="TCT01952.1"/>
    <property type="molecule type" value="Genomic_DNA"/>
</dbReference>
<dbReference type="PANTHER" id="PTHR43537:SF53">
    <property type="entry name" value="HTH-TYPE TRANSCRIPTIONAL REPRESSOR NANR"/>
    <property type="match status" value="1"/>
</dbReference>
<dbReference type="GO" id="GO:0003677">
    <property type="term" value="F:DNA binding"/>
    <property type="evidence" value="ECO:0007669"/>
    <property type="project" value="UniProtKB-KW"/>
</dbReference>
<keyword evidence="6" id="KW-1185">Reference proteome</keyword>
<dbReference type="InterPro" id="IPR036390">
    <property type="entry name" value="WH_DNA-bd_sf"/>
</dbReference>
<dbReference type="SMART" id="SM00895">
    <property type="entry name" value="FCD"/>
    <property type="match status" value="1"/>
</dbReference>
<feature type="domain" description="HTH gntR-type" evidence="4">
    <location>
        <begin position="20"/>
        <end position="87"/>
    </location>
</feature>
<evidence type="ECO:0000256" key="2">
    <source>
        <dbReference type="ARBA" id="ARBA00023125"/>
    </source>
</evidence>
<dbReference type="InterPro" id="IPR011711">
    <property type="entry name" value="GntR_C"/>
</dbReference>
<dbReference type="PANTHER" id="PTHR43537">
    <property type="entry name" value="TRANSCRIPTIONAL REGULATOR, GNTR FAMILY"/>
    <property type="match status" value="1"/>
</dbReference>
<dbReference type="InterPro" id="IPR000524">
    <property type="entry name" value="Tscrpt_reg_HTH_GntR"/>
</dbReference>
<dbReference type="Pfam" id="PF07729">
    <property type="entry name" value="FCD"/>
    <property type="match status" value="1"/>
</dbReference>
<dbReference type="Proteomes" id="UP000295525">
    <property type="component" value="Unassembled WGS sequence"/>
</dbReference>
<dbReference type="SUPFAM" id="SSF46785">
    <property type="entry name" value="Winged helix' DNA-binding domain"/>
    <property type="match status" value="1"/>
</dbReference>
<dbReference type="InterPro" id="IPR036388">
    <property type="entry name" value="WH-like_DNA-bd_sf"/>
</dbReference>
<sequence length="243" mass="27403">MDVSATSTVFNAPIPSKGHEMANDEIYQRIQVAIMERRLAPGTKLAEERLTEATGASRAKVRQVLSRLAHEKVVTLIPNRGAFIARPTTQEARELFTTRRLIEPGMVDLLARQVTPAQVRTLRRHVAQEQEARNANDLRRIIRLSGEFHIHIADMVASSFLPRIMRELTALTCLIITLYDKPNTPACPHHEHRDLVDMIEAHDSAGAKQCMLDHLLHIEHALDLDSTEPAPPDFDAIFKHDEI</sequence>
<gene>
    <name evidence="5" type="ORF">EDC26_12140</name>
</gene>